<dbReference type="InterPro" id="IPR014729">
    <property type="entry name" value="Rossmann-like_a/b/a_fold"/>
</dbReference>
<keyword evidence="5" id="KW-1185">Reference proteome</keyword>
<feature type="non-terminal residue" evidence="4">
    <location>
        <position position="822"/>
    </location>
</feature>
<dbReference type="VEuPathDB" id="FungiDB:PSTT_15575"/>
<feature type="compositionally biased region" description="Low complexity" evidence="3">
    <location>
        <begin position="401"/>
        <end position="415"/>
    </location>
</feature>
<sequence length="822" mass="92015">CTQTEPRNRTTRPERQDELGKLSQGNRENESQGRERKKDQENMIQKSCCKCQATTTIELSTIRNTTWCRQCFIDQINIKFFQGLKIAKEYCRPPPKRDGITMEPSSLVIHYKNDLSSFLTLQLMKNYLNINKDRSTAKWKSPIDFSSIEVVWIDLGSASTYLSCTSEIESTTEQGIVTVEEEGKIRSMVESLGFNFEIIKLDDLFDSSIPVENTSSAGGERWFVDLCDPTLPIKTMNPADLPTDATTQKPLANTLRGLTATSRRSLIENLINKSLLDFCQHKPRNKVLVKTLTSTQMAIDTLLGVSLGNGWSLDQQIGPSSYIDDVLVCRPVSQIVDAELIQFSKLLELDHSYLTISQETPSKKADIPSLITEFVTKLEENYPMTSSVINQTVNKIGKNKSTTSSTSSTTSTTTTNGNNGSLVRTCPICHLSSDREASEWKRSITLSSHEPTTEPITNGEVSATTAGQEDDEKKEDEAQETRPSLLSDQLCYACLVTFNDHQYLNHSSRSHDHHDWVQLPTYFQHIPQHSSSPPNNTQSIHSQSANHLQAIMDGCHCSICISRIEQRDVQMSSNPQLAIQILEHLNSPRGAVPRQQLRGSHGSVIASMAARGTELGGSPRGLSLLNKKPARINHEKPEGTMLRRSIFAGYGGQADIILERFETIHNKCQSARRASTLFPLHGLYVLLTQSFLEKIHPVCYAYCLVIHAIGLSQTQPDVEDDLCVAIGYVFQRTDTFLEAIKRAINWLKGSELDNIQIAWTDQRLKIDNLLQEYTKLNIFFDPAPTHPPRVPMIGRFQARTCSNMAPSTLCAEDIATHYASNQ</sequence>
<organism evidence="4 5">
    <name type="scientific">Puccinia striiformis</name>
    <dbReference type="NCBI Taxonomy" id="27350"/>
    <lineage>
        <taxon>Eukaryota</taxon>
        <taxon>Fungi</taxon>
        <taxon>Dikarya</taxon>
        <taxon>Basidiomycota</taxon>
        <taxon>Pucciniomycotina</taxon>
        <taxon>Pucciniomycetes</taxon>
        <taxon>Pucciniales</taxon>
        <taxon>Pucciniaceae</taxon>
        <taxon>Puccinia</taxon>
    </lineage>
</organism>
<dbReference type="PANTHER" id="PTHR20882">
    <property type="entry name" value="CYTOPLASMIC TRNA 2-THIOLATION PROTEIN 2"/>
    <property type="match status" value="1"/>
</dbReference>
<evidence type="ECO:0000256" key="2">
    <source>
        <dbReference type="ARBA" id="ARBA00022694"/>
    </source>
</evidence>
<dbReference type="EMBL" id="PKSL01000293">
    <property type="protein sequence ID" value="POV96557.1"/>
    <property type="molecule type" value="Genomic_DNA"/>
</dbReference>
<dbReference type="AlphaFoldDB" id="A0A2S4UH41"/>
<feature type="region of interest" description="Disordered" evidence="3">
    <location>
        <begin position="397"/>
        <end position="419"/>
    </location>
</feature>
<dbReference type="Gene3D" id="3.40.50.620">
    <property type="entry name" value="HUPs"/>
    <property type="match status" value="1"/>
</dbReference>
<dbReference type="GO" id="GO:0000049">
    <property type="term" value="F:tRNA binding"/>
    <property type="evidence" value="ECO:0007669"/>
    <property type="project" value="InterPro"/>
</dbReference>
<evidence type="ECO:0000256" key="1">
    <source>
        <dbReference type="ARBA" id="ARBA00022490"/>
    </source>
</evidence>
<dbReference type="PANTHER" id="PTHR20882:SF14">
    <property type="entry name" value="CYTOPLASMIC TRNA 2-THIOLATION PROTEIN 2"/>
    <property type="match status" value="1"/>
</dbReference>
<proteinExistence type="inferred from homology"/>
<protein>
    <recommendedName>
        <fullName evidence="6">Cytoplasmic tRNA 2-thiolation protein 2</fullName>
    </recommendedName>
</protein>
<gene>
    <name evidence="4" type="ORF">PSTT_15575</name>
</gene>
<dbReference type="GO" id="GO:0002143">
    <property type="term" value="P:tRNA wobble position uridine thiolation"/>
    <property type="evidence" value="ECO:0007669"/>
    <property type="project" value="TreeGrafter"/>
</dbReference>
<feature type="compositionally biased region" description="Basic and acidic residues" evidence="3">
    <location>
        <begin position="27"/>
        <end position="39"/>
    </location>
</feature>
<comment type="caution">
    <text evidence="4">The sequence shown here is derived from an EMBL/GenBank/DDBJ whole genome shotgun (WGS) entry which is preliminary data.</text>
</comment>
<feature type="non-terminal residue" evidence="4">
    <location>
        <position position="1"/>
    </location>
</feature>
<dbReference type="HAMAP" id="MF_03054">
    <property type="entry name" value="CTU2"/>
    <property type="match status" value="1"/>
</dbReference>
<keyword evidence="2" id="KW-0819">tRNA processing</keyword>
<dbReference type="GO" id="GO:0016783">
    <property type="term" value="F:sulfurtransferase activity"/>
    <property type="evidence" value="ECO:0007669"/>
    <property type="project" value="TreeGrafter"/>
</dbReference>
<feature type="compositionally biased region" description="Polar residues" evidence="3">
    <location>
        <begin position="445"/>
        <end position="467"/>
    </location>
</feature>
<reference evidence="4" key="1">
    <citation type="submission" date="2017-12" db="EMBL/GenBank/DDBJ databases">
        <title>Gene loss provides genomic basis for host adaptation in cereal stripe rust fungi.</title>
        <authorList>
            <person name="Xia C."/>
        </authorList>
    </citation>
    <scope>NUCLEOTIDE SEQUENCE [LARGE SCALE GENOMIC DNA]</scope>
    <source>
        <strain evidence="4">93-210</strain>
    </source>
</reference>
<keyword evidence="1" id="KW-0963">Cytoplasm</keyword>
<evidence type="ECO:0000313" key="5">
    <source>
        <dbReference type="Proteomes" id="UP000239156"/>
    </source>
</evidence>
<accession>A0A2S4UH41</accession>
<feature type="region of interest" description="Disordered" evidence="3">
    <location>
        <begin position="1"/>
        <end position="39"/>
    </location>
</feature>
<dbReference type="Proteomes" id="UP000239156">
    <property type="component" value="Unassembled WGS sequence"/>
</dbReference>
<dbReference type="Pfam" id="PF10288">
    <property type="entry name" value="CTU2"/>
    <property type="match status" value="1"/>
</dbReference>
<evidence type="ECO:0008006" key="6">
    <source>
        <dbReference type="Google" id="ProtNLM"/>
    </source>
</evidence>
<feature type="compositionally biased region" description="Basic and acidic residues" evidence="3">
    <location>
        <begin position="1"/>
        <end position="20"/>
    </location>
</feature>
<evidence type="ECO:0000313" key="4">
    <source>
        <dbReference type="EMBL" id="POV96557.1"/>
    </source>
</evidence>
<evidence type="ECO:0000256" key="3">
    <source>
        <dbReference type="SAM" id="MobiDB-lite"/>
    </source>
</evidence>
<name>A0A2S4UH41_9BASI</name>
<dbReference type="InterPro" id="IPR019407">
    <property type="entry name" value="CTU2"/>
</dbReference>
<feature type="region of interest" description="Disordered" evidence="3">
    <location>
        <begin position="445"/>
        <end position="482"/>
    </location>
</feature>
<dbReference type="GO" id="GO:0005829">
    <property type="term" value="C:cytosol"/>
    <property type="evidence" value="ECO:0007669"/>
    <property type="project" value="TreeGrafter"/>
</dbReference>